<keyword evidence="2" id="KW-1185">Reference proteome</keyword>
<dbReference type="Proteomes" id="UP001519288">
    <property type="component" value="Unassembled WGS sequence"/>
</dbReference>
<reference evidence="1 2" key="1">
    <citation type="submission" date="2021-03" db="EMBL/GenBank/DDBJ databases">
        <title>Genomic Encyclopedia of Type Strains, Phase IV (KMG-IV): sequencing the most valuable type-strain genomes for metagenomic binning, comparative biology and taxonomic classification.</title>
        <authorList>
            <person name="Goeker M."/>
        </authorList>
    </citation>
    <scope>NUCLEOTIDE SEQUENCE [LARGE SCALE GENOMIC DNA]</scope>
    <source>
        <strain evidence="1 2">DSM 26806</strain>
    </source>
</reference>
<organism evidence="1 2">
    <name type="scientific">Paenibacillus shirakamiensis</name>
    <dbReference type="NCBI Taxonomy" id="1265935"/>
    <lineage>
        <taxon>Bacteria</taxon>
        <taxon>Bacillati</taxon>
        <taxon>Bacillota</taxon>
        <taxon>Bacilli</taxon>
        <taxon>Bacillales</taxon>
        <taxon>Paenibacillaceae</taxon>
        <taxon>Paenibacillus</taxon>
    </lineage>
</organism>
<evidence type="ECO:0008006" key="3">
    <source>
        <dbReference type="Google" id="ProtNLM"/>
    </source>
</evidence>
<gene>
    <name evidence="1" type="ORF">J2Z69_003104</name>
</gene>
<evidence type="ECO:0000313" key="2">
    <source>
        <dbReference type="Proteomes" id="UP001519288"/>
    </source>
</evidence>
<protein>
    <recommendedName>
        <fullName evidence="3">O-methyltransferase</fullName>
    </recommendedName>
</protein>
<sequence length="139" mass="15665">MKGLNIEDLSLQRQLAIVFKELELELSGLTSGTIFVQIRNNVVGKFGIKQVPLMGRNGSFSGMSSQGLSAAQQLNFRNMAIESLNYKRSWTHGEISFEFALRQDMVVVDATMESNYNMANLMIRYTKASTYQKVNKELS</sequence>
<proteinExistence type="predicted"/>
<dbReference type="EMBL" id="JAGGLD010000006">
    <property type="protein sequence ID" value="MBP2002047.1"/>
    <property type="molecule type" value="Genomic_DNA"/>
</dbReference>
<comment type="caution">
    <text evidence="1">The sequence shown here is derived from an EMBL/GenBank/DDBJ whole genome shotgun (WGS) entry which is preliminary data.</text>
</comment>
<name>A0ABS4JK13_9BACL</name>
<evidence type="ECO:0000313" key="1">
    <source>
        <dbReference type="EMBL" id="MBP2002047.1"/>
    </source>
</evidence>
<accession>A0ABS4JK13</accession>